<keyword evidence="1" id="KW-0472">Membrane</keyword>
<protein>
    <submittedName>
        <fullName evidence="2">Uncharacterized protein</fullName>
    </submittedName>
</protein>
<sequence length="82" mass="9377">MPKYEGFSMYNSQPKTVEGLTTNYQNLIKLRNNLDTKLKNLSQTKQGVFAEEKLRKDSNVYTGLLLTVLASSLVVYIFLKLD</sequence>
<evidence type="ECO:0000256" key="1">
    <source>
        <dbReference type="SAM" id="Phobius"/>
    </source>
</evidence>
<feature type="transmembrane region" description="Helical" evidence="1">
    <location>
        <begin position="60"/>
        <end position="79"/>
    </location>
</feature>
<dbReference type="EMBL" id="MN739660">
    <property type="protein sequence ID" value="QHT18896.1"/>
    <property type="molecule type" value="Genomic_DNA"/>
</dbReference>
<keyword evidence="1" id="KW-1133">Transmembrane helix</keyword>
<name>A0A6C0DPW1_9ZZZZ</name>
<evidence type="ECO:0000313" key="2">
    <source>
        <dbReference type="EMBL" id="QHT18896.1"/>
    </source>
</evidence>
<dbReference type="AlphaFoldDB" id="A0A6C0DPW1"/>
<organism evidence="2">
    <name type="scientific">viral metagenome</name>
    <dbReference type="NCBI Taxonomy" id="1070528"/>
    <lineage>
        <taxon>unclassified sequences</taxon>
        <taxon>metagenomes</taxon>
        <taxon>organismal metagenomes</taxon>
    </lineage>
</organism>
<proteinExistence type="predicted"/>
<accession>A0A6C0DPW1</accession>
<reference evidence="2" key="1">
    <citation type="journal article" date="2020" name="Nature">
        <title>Giant virus diversity and host interactions through global metagenomics.</title>
        <authorList>
            <person name="Schulz F."/>
            <person name="Roux S."/>
            <person name="Paez-Espino D."/>
            <person name="Jungbluth S."/>
            <person name="Walsh D.A."/>
            <person name="Denef V.J."/>
            <person name="McMahon K.D."/>
            <person name="Konstantinidis K.T."/>
            <person name="Eloe-Fadrosh E.A."/>
            <person name="Kyrpides N.C."/>
            <person name="Woyke T."/>
        </authorList>
    </citation>
    <scope>NUCLEOTIDE SEQUENCE</scope>
    <source>
        <strain evidence="2">GVMAG-M-3300023174-49</strain>
    </source>
</reference>
<keyword evidence="1" id="KW-0812">Transmembrane</keyword>